<organism evidence="1 2">
    <name type="scientific">Octopus vulgaris</name>
    <name type="common">Common octopus</name>
    <dbReference type="NCBI Taxonomy" id="6645"/>
    <lineage>
        <taxon>Eukaryota</taxon>
        <taxon>Metazoa</taxon>
        <taxon>Spiralia</taxon>
        <taxon>Lophotrochozoa</taxon>
        <taxon>Mollusca</taxon>
        <taxon>Cephalopoda</taxon>
        <taxon>Coleoidea</taxon>
        <taxon>Octopodiformes</taxon>
        <taxon>Octopoda</taxon>
        <taxon>Incirrata</taxon>
        <taxon>Octopodidae</taxon>
        <taxon>Octopus</taxon>
    </lineage>
</organism>
<evidence type="ECO:0000313" key="1">
    <source>
        <dbReference type="EMBL" id="CAI9738018.1"/>
    </source>
</evidence>
<proteinExistence type="predicted"/>
<sequence>MCLWREVMVWKVYVGGEEKPRVCSLIRKLNHADSMCHLMQFDQEPFPSIRLWNARIACRRLSLPLPFIIQFRRR</sequence>
<dbReference type="EMBL" id="OX597833">
    <property type="protein sequence ID" value="CAI9738018.1"/>
    <property type="molecule type" value="Genomic_DNA"/>
</dbReference>
<keyword evidence="2" id="KW-1185">Reference proteome</keyword>
<gene>
    <name evidence="1" type="ORF">OCTVUL_1B009878</name>
</gene>
<dbReference type="Proteomes" id="UP001162480">
    <property type="component" value="Chromosome 20"/>
</dbReference>
<name>A0AA36BPB1_OCTVU</name>
<reference evidence="1" key="1">
    <citation type="submission" date="2023-08" db="EMBL/GenBank/DDBJ databases">
        <authorList>
            <person name="Alioto T."/>
            <person name="Alioto T."/>
            <person name="Gomez Garrido J."/>
        </authorList>
    </citation>
    <scope>NUCLEOTIDE SEQUENCE</scope>
</reference>
<evidence type="ECO:0000313" key="2">
    <source>
        <dbReference type="Proteomes" id="UP001162480"/>
    </source>
</evidence>
<accession>A0AA36BPB1</accession>
<dbReference type="AlphaFoldDB" id="A0AA36BPB1"/>
<protein>
    <submittedName>
        <fullName evidence="1">Uncharacterized protein</fullName>
    </submittedName>
</protein>